<dbReference type="KEGG" id="maqe:RJ40_01420"/>
<accession>A0A8A3S8X6</accession>
<protein>
    <submittedName>
        <fullName evidence="1">Uncharacterized protein</fullName>
    </submittedName>
</protein>
<reference evidence="1" key="2">
    <citation type="submission" date="2019-02" db="EMBL/GenBank/DDBJ databases">
        <authorList>
            <person name="Chen S.-C."/>
            <person name="Chien H.-H."/>
            <person name="Lai M.-C."/>
        </authorList>
    </citation>
    <scope>NUCLEOTIDE SEQUENCE</scope>
    <source>
        <strain evidence="1">N2F9704</strain>
    </source>
</reference>
<dbReference type="AlphaFoldDB" id="A0A8A3S8X6"/>
<gene>
    <name evidence="1" type="ORF">RJ40_01420</name>
</gene>
<dbReference type="Proteomes" id="UP001042704">
    <property type="component" value="Chromosome"/>
</dbReference>
<evidence type="ECO:0000313" key="2">
    <source>
        <dbReference type="Proteomes" id="UP001042704"/>
    </source>
</evidence>
<reference evidence="1" key="1">
    <citation type="journal article" date="2001" name="Int. J. Syst. Evol. Microbiol.">
        <title>Methanofollis aquaemaris sp. nov., a methanogen isolated from an aquaculture fish pond.</title>
        <authorList>
            <person name="Lai M.C."/>
            <person name="Chen S.C."/>
        </authorList>
    </citation>
    <scope>NUCLEOTIDE SEQUENCE</scope>
    <source>
        <strain evidence="1">N2F9704</strain>
    </source>
</reference>
<sequence>MVDGALKESLKVPVHIVGARQDAEYQDVVYTQVVRVEFADGTRASVFDDEMLCNPEMVEKNGSVVLSMLVTSLEKNETEDQHAYVDPSMPALEIDGRIDEIIIPDDPKDAERWHYAVVDFGVGKILIEIDKKYFHLNLKKGDYVRVDGRVDLRSIE</sequence>
<keyword evidence="2" id="KW-1185">Reference proteome</keyword>
<name>A0A8A3S8X6_9EURY</name>
<organism evidence="1 2">
    <name type="scientific">Methanofollis aquaemaris</name>
    <dbReference type="NCBI Taxonomy" id="126734"/>
    <lineage>
        <taxon>Archaea</taxon>
        <taxon>Methanobacteriati</taxon>
        <taxon>Methanobacteriota</taxon>
        <taxon>Stenosarchaea group</taxon>
        <taxon>Methanomicrobia</taxon>
        <taxon>Methanomicrobiales</taxon>
        <taxon>Methanomicrobiaceae</taxon>
        <taxon>Methanofollis</taxon>
    </lineage>
</organism>
<dbReference type="EMBL" id="CP036172">
    <property type="protein sequence ID" value="QSZ68343.1"/>
    <property type="molecule type" value="Genomic_DNA"/>
</dbReference>
<proteinExistence type="predicted"/>
<evidence type="ECO:0000313" key="1">
    <source>
        <dbReference type="EMBL" id="QSZ68343.1"/>
    </source>
</evidence>